<proteinExistence type="predicted"/>
<comment type="caution">
    <text evidence="1">The sequence shown here is derived from an EMBL/GenBank/DDBJ whole genome shotgun (WGS) entry which is preliminary data.</text>
</comment>
<dbReference type="Proteomes" id="UP000054776">
    <property type="component" value="Unassembled WGS sequence"/>
</dbReference>
<sequence>MNKYTTVLVGTPQWWPNSVRAIEIMIKSNIYQYSHKTVDCNDHAGNLVKTITSLTLAYTYMQVIDYLSIIFIVVVQNLNAKEILTDEKFVEAKMHGRIRRDSLLDETLKAGYDAAFLKSEIMKQQFQESQRRLAPFMHRVIPNIPIIPANLMPVSETGMLAKQLALPAQLPPVHKHQPDISVTDFIMLNVYLTSKIDLLQKQLNILTNKVLAIEKKLL</sequence>
<dbReference type="OrthoDB" id="5917526at2759"/>
<gene>
    <name evidence="1" type="ORF">T01_6460</name>
</gene>
<evidence type="ECO:0000313" key="2">
    <source>
        <dbReference type="Proteomes" id="UP000054776"/>
    </source>
</evidence>
<evidence type="ECO:0000313" key="1">
    <source>
        <dbReference type="EMBL" id="KRY32783.1"/>
    </source>
</evidence>
<reference evidence="1 2" key="1">
    <citation type="submission" date="2015-01" db="EMBL/GenBank/DDBJ databases">
        <title>Evolution of Trichinella species and genotypes.</title>
        <authorList>
            <person name="Korhonen P.K."/>
            <person name="Edoardo P."/>
            <person name="Giuseppe L.R."/>
            <person name="Gasser R.B."/>
        </authorList>
    </citation>
    <scope>NUCLEOTIDE SEQUENCE [LARGE SCALE GENOMIC DNA]</scope>
    <source>
        <strain evidence="1">ISS3</strain>
    </source>
</reference>
<dbReference type="OMA" id="IEIMIKS"/>
<dbReference type="InParanoid" id="E5RYX3"/>
<accession>E5RYX3</accession>
<dbReference type="EMBL" id="JYDH01000092">
    <property type="protein sequence ID" value="KRY32783.1"/>
    <property type="molecule type" value="Genomic_DNA"/>
</dbReference>
<organism evidence="1 2">
    <name type="scientific">Trichinella spiralis</name>
    <name type="common">Trichina worm</name>
    <dbReference type="NCBI Taxonomy" id="6334"/>
    <lineage>
        <taxon>Eukaryota</taxon>
        <taxon>Metazoa</taxon>
        <taxon>Ecdysozoa</taxon>
        <taxon>Nematoda</taxon>
        <taxon>Enoplea</taxon>
        <taxon>Dorylaimia</taxon>
        <taxon>Trichinellida</taxon>
        <taxon>Trichinellidae</taxon>
        <taxon>Trichinella</taxon>
    </lineage>
</organism>
<dbReference type="RefSeq" id="XP_003381653.1">
    <property type="nucleotide sequence ID" value="XM_003381605.1"/>
</dbReference>
<dbReference type="KEGG" id="tsp:Tsp_07370"/>
<dbReference type="AlphaFoldDB" id="E5RYX3"/>
<keyword evidence="2" id="KW-1185">Reference proteome</keyword>
<name>E5RYX3_TRISP</name>
<dbReference type="HOGENOM" id="CLU_1268405_0_0_1"/>
<protein>
    <submittedName>
        <fullName evidence="1">Uncharacterized protein</fullName>
    </submittedName>
</protein>